<proteinExistence type="predicted"/>
<dbReference type="RefSeq" id="WP_369668632.1">
    <property type="nucleotide sequence ID" value="NZ_JBDKXB010000057.1"/>
</dbReference>
<feature type="transmembrane region" description="Helical" evidence="1">
    <location>
        <begin position="30"/>
        <end position="52"/>
    </location>
</feature>
<protein>
    <submittedName>
        <fullName evidence="2">Uncharacterized protein</fullName>
    </submittedName>
</protein>
<evidence type="ECO:0000313" key="3">
    <source>
        <dbReference type="Proteomes" id="UP001564408"/>
    </source>
</evidence>
<sequence length="55" mass="5691">MGLILTGLALALTGLALLLAQTMRLIEPGILLALAAFISAFLGIFVGVAGIVRRR</sequence>
<evidence type="ECO:0000256" key="1">
    <source>
        <dbReference type="SAM" id="Phobius"/>
    </source>
</evidence>
<reference evidence="2 3" key="1">
    <citation type="submission" date="2024-05" db="EMBL/GenBank/DDBJ databases">
        <title>Genome Sequence and Characterization of the New Strain Purple Sulfur Bacterium of Genus Thioalkalicoccus.</title>
        <authorList>
            <person name="Bryantseva I.A."/>
            <person name="Kyndt J.A."/>
            <person name="Imhoff J.F."/>
        </authorList>
    </citation>
    <scope>NUCLEOTIDE SEQUENCE [LARGE SCALE GENOMIC DNA]</scope>
    <source>
        <strain evidence="2 3">Um2</strain>
    </source>
</reference>
<organism evidence="2 3">
    <name type="scientific">Thioalkalicoccus limnaeus</name>
    <dbReference type="NCBI Taxonomy" id="120681"/>
    <lineage>
        <taxon>Bacteria</taxon>
        <taxon>Pseudomonadati</taxon>
        <taxon>Pseudomonadota</taxon>
        <taxon>Gammaproteobacteria</taxon>
        <taxon>Chromatiales</taxon>
        <taxon>Chromatiaceae</taxon>
        <taxon>Thioalkalicoccus</taxon>
    </lineage>
</organism>
<dbReference type="EMBL" id="JBDKXB010000057">
    <property type="protein sequence ID" value="MEY6434254.1"/>
    <property type="molecule type" value="Genomic_DNA"/>
</dbReference>
<gene>
    <name evidence="2" type="ORF">ABC977_17825</name>
</gene>
<keyword evidence="1" id="KW-1133">Transmembrane helix</keyword>
<evidence type="ECO:0000313" key="2">
    <source>
        <dbReference type="EMBL" id="MEY6434254.1"/>
    </source>
</evidence>
<dbReference type="Proteomes" id="UP001564408">
    <property type="component" value="Unassembled WGS sequence"/>
</dbReference>
<keyword evidence="3" id="KW-1185">Reference proteome</keyword>
<comment type="caution">
    <text evidence="2">The sequence shown here is derived from an EMBL/GenBank/DDBJ whole genome shotgun (WGS) entry which is preliminary data.</text>
</comment>
<accession>A0ABV4BJV9</accession>
<name>A0ABV4BJV9_9GAMM</name>
<keyword evidence="1" id="KW-0812">Transmembrane</keyword>
<keyword evidence="1" id="KW-0472">Membrane</keyword>